<protein>
    <submittedName>
        <fullName evidence="1">Uncharacterized protein</fullName>
    </submittedName>
</protein>
<comment type="caution">
    <text evidence="1">The sequence shown here is derived from an EMBL/GenBank/DDBJ whole genome shotgun (WGS) entry which is preliminary data.</text>
</comment>
<dbReference type="PANTHER" id="PTHR46060">
    <property type="entry name" value="MARINER MOS1 TRANSPOSASE-LIKE PROTEIN"/>
    <property type="match status" value="1"/>
</dbReference>
<proteinExistence type="predicted"/>
<accession>A0ABP0V6M8</accession>
<organism evidence="1 2">
    <name type="scientific">Sphagnum jensenii</name>
    <dbReference type="NCBI Taxonomy" id="128206"/>
    <lineage>
        <taxon>Eukaryota</taxon>
        <taxon>Viridiplantae</taxon>
        <taxon>Streptophyta</taxon>
        <taxon>Embryophyta</taxon>
        <taxon>Bryophyta</taxon>
        <taxon>Sphagnophytina</taxon>
        <taxon>Sphagnopsida</taxon>
        <taxon>Sphagnales</taxon>
        <taxon>Sphagnaceae</taxon>
        <taxon>Sphagnum</taxon>
    </lineage>
</organism>
<dbReference type="Pfam" id="PF13412">
    <property type="entry name" value="HTH_24"/>
    <property type="match status" value="1"/>
</dbReference>
<dbReference type="InterPro" id="IPR052709">
    <property type="entry name" value="Transposase-MT_Hybrid"/>
</dbReference>
<dbReference type="Proteomes" id="UP001497444">
    <property type="component" value="Unassembled WGS sequence"/>
</dbReference>
<dbReference type="PANTHER" id="PTHR46060:SF1">
    <property type="entry name" value="MARINER MOS1 TRANSPOSASE-LIKE PROTEIN"/>
    <property type="match status" value="1"/>
</dbReference>
<sequence>EDDPRSGRSSTAVNKESIAGVLVEVQEDPHVTVKEIAQEVGISGGSCLTTLTDHLQYRKLHIRVKEHLQSEQSSVKRYLAVCHSTSIAVEILAHDSDEKNLRLREAILIMDCKPDMNAKEEEKALLSLVRPVM</sequence>
<dbReference type="EMBL" id="CAXAQS010000088">
    <property type="protein sequence ID" value="CAK9250029.1"/>
    <property type="molecule type" value="Genomic_DNA"/>
</dbReference>
<reference evidence="1" key="1">
    <citation type="submission" date="2024-02" db="EMBL/GenBank/DDBJ databases">
        <authorList>
            <consortium name="ELIXIR-Norway"/>
            <consortium name="Elixir Norway"/>
        </authorList>
    </citation>
    <scope>NUCLEOTIDE SEQUENCE</scope>
</reference>
<evidence type="ECO:0000313" key="2">
    <source>
        <dbReference type="Proteomes" id="UP001497444"/>
    </source>
</evidence>
<evidence type="ECO:0000313" key="1">
    <source>
        <dbReference type="EMBL" id="CAK9250029.1"/>
    </source>
</evidence>
<feature type="non-terminal residue" evidence="1">
    <location>
        <position position="1"/>
    </location>
</feature>
<gene>
    <name evidence="1" type="ORF">CSSPJE1EN1_LOCUS25407</name>
</gene>
<keyword evidence="2" id="KW-1185">Reference proteome</keyword>
<name>A0ABP0V6M8_9BRYO</name>